<dbReference type="AlphaFoldDB" id="A0A0R2XJX7"/>
<dbReference type="EMBL" id="LIDN01000022">
    <property type="protein sequence ID" value="KRP34292.1"/>
    <property type="molecule type" value="Genomic_DNA"/>
</dbReference>
<dbReference type="Proteomes" id="UP000051220">
    <property type="component" value="Unassembled WGS sequence"/>
</dbReference>
<keyword evidence="1" id="KW-0408">Iron</keyword>
<sequence length="66" mass="7318">MEVRVSRLECAPNTCQRLREMGFCENALVTKIRGGADLVCWVCGTRVALSARLAKQILVEHVDGRS</sequence>
<protein>
    <recommendedName>
        <fullName evidence="2">Ferrous iron transporter FeoA-like domain-containing protein</fullName>
    </recommendedName>
</protein>
<evidence type="ECO:0000259" key="2">
    <source>
        <dbReference type="SMART" id="SM00899"/>
    </source>
</evidence>
<feature type="domain" description="Ferrous iron transporter FeoA-like" evidence="2">
    <location>
        <begin position="1"/>
        <end position="61"/>
    </location>
</feature>
<gene>
    <name evidence="3" type="ORF">ABS33_01240</name>
</gene>
<dbReference type="InterPro" id="IPR007167">
    <property type="entry name" value="Fe-transptr_FeoA-like"/>
</dbReference>
<dbReference type="SUPFAM" id="SSF50037">
    <property type="entry name" value="C-terminal domain of transcriptional repressors"/>
    <property type="match status" value="1"/>
</dbReference>
<accession>A0A0R2XJX7</accession>
<organism evidence="3 4">
    <name type="scientific">Verrucomicrobia subdivision 6 bacterium BACL9 MAG-120924-bin69</name>
    <dbReference type="NCBI Taxonomy" id="1655635"/>
    <lineage>
        <taxon>Bacteria</taxon>
        <taxon>Pseudomonadati</taxon>
        <taxon>Verrucomicrobiota</taxon>
        <taxon>Verrucomicrobiia</taxon>
        <taxon>Verrucomicrobiales</taxon>
        <taxon>Verrucomicrobia subdivision 6</taxon>
    </lineage>
</organism>
<dbReference type="InterPro" id="IPR038157">
    <property type="entry name" value="FeoA_core_dom"/>
</dbReference>
<comment type="caution">
    <text evidence="3">The sequence shown here is derived from an EMBL/GenBank/DDBJ whole genome shotgun (WGS) entry which is preliminary data.</text>
</comment>
<evidence type="ECO:0000313" key="3">
    <source>
        <dbReference type="EMBL" id="KRP34292.1"/>
    </source>
</evidence>
<dbReference type="Pfam" id="PF04023">
    <property type="entry name" value="FeoA"/>
    <property type="match status" value="1"/>
</dbReference>
<evidence type="ECO:0000313" key="4">
    <source>
        <dbReference type="Proteomes" id="UP000051220"/>
    </source>
</evidence>
<proteinExistence type="predicted"/>
<name>A0A0R2XJX7_9BACT</name>
<dbReference type="Gene3D" id="2.30.30.90">
    <property type="match status" value="1"/>
</dbReference>
<reference evidence="3 4" key="1">
    <citation type="submission" date="2015-10" db="EMBL/GenBank/DDBJ databases">
        <title>Metagenome-Assembled Genomes uncover a global brackish microbiome.</title>
        <authorList>
            <person name="Hugerth L.W."/>
            <person name="Larsson J."/>
            <person name="Alneberg J."/>
            <person name="Lindh M.V."/>
            <person name="Legrand C."/>
            <person name="Pinhassi J."/>
            <person name="Andersson A.F."/>
        </authorList>
    </citation>
    <scope>NUCLEOTIDE SEQUENCE [LARGE SCALE GENOMIC DNA]</scope>
    <source>
        <strain evidence="3">BACL9 MAG-120924-bin69</strain>
    </source>
</reference>
<evidence type="ECO:0000256" key="1">
    <source>
        <dbReference type="ARBA" id="ARBA00023004"/>
    </source>
</evidence>
<dbReference type="SMART" id="SM00899">
    <property type="entry name" value="FeoA"/>
    <property type="match status" value="1"/>
</dbReference>
<dbReference type="GO" id="GO:0046914">
    <property type="term" value="F:transition metal ion binding"/>
    <property type="evidence" value="ECO:0007669"/>
    <property type="project" value="InterPro"/>
</dbReference>
<dbReference type="InterPro" id="IPR008988">
    <property type="entry name" value="Transcriptional_repressor_C"/>
</dbReference>